<dbReference type="AlphaFoldDB" id="A0A077WUF2"/>
<organism evidence="2">
    <name type="scientific">Lichtheimia ramosa</name>
    <dbReference type="NCBI Taxonomy" id="688394"/>
    <lineage>
        <taxon>Eukaryota</taxon>
        <taxon>Fungi</taxon>
        <taxon>Fungi incertae sedis</taxon>
        <taxon>Mucoromycota</taxon>
        <taxon>Mucoromycotina</taxon>
        <taxon>Mucoromycetes</taxon>
        <taxon>Mucorales</taxon>
        <taxon>Lichtheimiaceae</taxon>
        <taxon>Lichtheimia</taxon>
    </lineage>
</organism>
<reference evidence="2" key="1">
    <citation type="journal article" date="2014" name="Genome Announc.">
        <title>De novo whole-genome sequence and genome annotation of Lichtheimia ramosa.</title>
        <authorList>
            <person name="Linde J."/>
            <person name="Schwartze V."/>
            <person name="Binder U."/>
            <person name="Lass-Florl C."/>
            <person name="Voigt K."/>
            <person name="Horn F."/>
        </authorList>
    </citation>
    <scope>NUCLEOTIDE SEQUENCE</scope>
    <source>
        <strain evidence="2">JMRC FSU:6197</strain>
    </source>
</reference>
<accession>A0A077WUF2</accession>
<feature type="region of interest" description="Disordered" evidence="1">
    <location>
        <begin position="455"/>
        <end position="584"/>
    </location>
</feature>
<feature type="compositionally biased region" description="Polar residues" evidence="1">
    <location>
        <begin position="537"/>
        <end position="547"/>
    </location>
</feature>
<feature type="compositionally biased region" description="Polar residues" evidence="1">
    <location>
        <begin position="139"/>
        <end position="149"/>
    </location>
</feature>
<proteinExistence type="predicted"/>
<feature type="region of interest" description="Disordered" evidence="1">
    <location>
        <begin position="350"/>
        <end position="372"/>
    </location>
</feature>
<sequence>MTTTTTDVDLLNEWVQKIHFENRVDLNLQVPTAGESIKIEIDGIPSKVDAKTPSFSLDDLSPLQQRQQQQQQQPADPYLSAILSSPATTTQKSSSSGCTANDNCTCYKCQRQRRRGAAINKQQQHDIPAQKSATIGPIRSSTATSIAQPASSATKRSSSLRSKNSITKRKVPTQEAYEKHLPRPSYSPQDSIYRVPSTKSAQGRYQQQHQQQQHDEKTEHDYKISWKDDSTGDDLLDSIKTFQDIFAEQPEDKSTGLSDLLETRAHQLKQERSMQQLAPRHNENDPPPEHVIRNIHGCYTMSCRKGGPHRALTLYHTMKMNDASQRMAAYGTAFDHCIRSNSGLATWIQKSSQRGPPAIMKTYTPRQRKPTKKSILQPLLSNKKNKGADDMWAKITSESVKSNNNTATAAVYINSPITHEPMTTTTPTDLISAAHHLLPHQSPTTLHDSLSRANVNTTPYDHIDTPSRPIPHSKSYPEKIETERQKETCSISSMSTDSDKRSVKLFSSLSRKSLRSRSGTSGSSQSGTEAGFKGYATSLSRSNSKRASPSPMMNEYQSTSPPPPPSNEQQSPPSPAQQQPVGGGYQKELDDLCAIMPYHDRQILANFLAEAGGDYMKALALCKKAVVAGTL</sequence>
<feature type="region of interest" description="Disordered" evidence="1">
    <location>
        <begin position="117"/>
        <end position="230"/>
    </location>
</feature>
<dbReference type="EMBL" id="LK023346">
    <property type="protein sequence ID" value="CDS10945.1"/>
    <property type="molecule type" value="Genomic_DNA"/>
</dbReference>
<evidence type="ECO:0000256" key="1">
    <source>
        <dbReference type="SAM" id="MobiDB-lite"/>
    </source>
</evidence>
<name>A0A077WUF2_9FUNG</name>
<evidence type="ECO:0000313" key="2">
    <source>
        <dbReference type="EMBL" id="CDS10945.1"/>
    </source>
</evidence>
<feature type="compositionally biased region" description="Basic and acidic residues" evidence="1">
    <location>
        <begin position="475"/>
        <end position="487"/>
    </location>
</feature>
<feature type="region of interest" description="Disordered" evidence="1">
    <location>
        <begin position="50"/>
        <end position="76"/>
    </location>
</feature>
<feature type="compositionally biased region" description="Low complexity" evidence="1">
    <location>
        <begin position="150"/>
        <end position="163"/>
    </location>
</feature>
<gene>
    <name evidence="2" type="ORF">LRAMOSA03210</name>
</gene>
<feature type="compositionally biased region" description="Basic and acidic residues" evidence="1">
    <location>
        <begin position="212"/>
        <end position="230"/>
    </location>
</feature>
<feature type="compositionally biased region" description="Low complexity" evidence="1">
    <location>
        <begin position="567"/>
        <end position="580"/>
    </location>
</feature>
<protein>
    <submittedName>
        <fullName evidence="2">Uncharacterized protein</fullName>
    </submittedName>
</protein>
<feature type="compositionally biased region" description="Low complexity" evidence="1">
    <location>
        <begin position="64"/>
        <end position="73"/>
    </location>
</feature>
<dbReference type="OrthoDB" id="2401156at2759"/>
<feature type="compositionally biased region" description="Low complexity" evidence="1">
    <location>
        <begin position="504"/>
        <end position="527"/>
    </location>
</feature>